<keyword evidence="3" id="KW-1185">Reference proteome</keyword>
<sequence length="231" mass="26140">MAFNTFAVQDDRRFIVTLAFAGTDFVVCYFDRAGIITSEVHSMTSIEGAVVLVRALSGIRLAPRSRLGFDPTIFTKDGERFIQVDSQGTVDEILETVFIFRGIKGKGTVVYKCLDPEGNHVAVKDAWIDEARLYKEPEILAAIKKKGGITGILDMLAHWIVQVDGVPDSTDWIRSEFEPPSPSKIETRFHHRMVLSPYAVPINQFRSRREFLLGLRDAVKGTQKYWHSFWS</sequence>
<dbReference type="STRING" id="1884261.A0A5C3QRC9"/>
<dbReference type="OrthoDB" id="5584477at2759"/>
<reference evidence="2 3" key="1">
    <citation type="journal article" date="2019" name="Nat. Ecol. Evol.">
        <title>Megaphylogeny resolves global patterns of mushroom evolution.</title>
        <authorList>
            <person name="Varga T."/>
            <person name="Krizsan K."/>
            <person name="Foldi C."/>
            <person name="Dima B."/>
            <person name="Sanchez-Garcia M."/>
            <person name="Sanchez-Ramirez S."/>
            <person name="Szollosi G.J."/>
            <person name="Szarkandi J.G."/>
            <person name="Papp V."/>
            <person name="Albert L."/>
            <person name="Andreopoulos W."/>
            <person name="Angelini C."/>
            <person name="Antonin V."/>
            <person name="Barry K.W."/>
            <person name="Bougher N.L."/>
            <person name="Buchanan P."/>
            <person name="Buyck B."/>
            <person name="Bense V."/>
            <person name="Catcheside P."/>
            <person name="Chovatia M."/>
            <person name="Cooper J."/>
            <person name="Damon W."/>
            <person name="Desjardin D."/>
            <person name="Finy P."/>
            <person name="Geml J."/>
            <person name="Haridas S."/>
            <person name="Hughes K."/>
            <person name="Justo A."/>
            <person name="Karasinski D."/>
            <person name="Kautmanova I."/>
            <person name="Kiss B."/>
            <person name="Kocsube S."/>
            <person name="Kotiranta H."/>
            <person name="LaButti K.M."/>
            <person name="Lechner B.E."/>
            <person name="Liimatainen K."/>
            <person name="Lipzen A."/>
            <person name="Lukacs Z."/>
            <person name="Mihaltcheva S."/>
            <person name="Morgado L.N."/>
            <person name="Niskanen T."/>
            <person name="Noordeloos M.E."/>
            <person name="Ohm R.A."/>
            <person name="Ortiz-Santana B."/>
            <person name="Ovrebo C."/>
            <person name="Racz N."/>
            <person name="Riley R."/>
            <person name="Savchenko A."/>
            <person name="Shiryaev A."/>
            <person name="Soop K."/>
            <person name="Spirin V."/>
            <person name="Szebenyi C."/>
            <person name="Tomsovsky M."/>
            <person name="Tulloss R.E."/>
            <person name="Uehling J."/>
            <person name="Grigoriev I.V."/>
            <person name="Vagvolgyi C."/>
            <person name="Papp T."/>
            <person name="Martin F.M."/>
            <person name="Miettinen O."/>
            <person name="Hibbett D.S."/>
            <person name="Nagy L.G."/>
        </authorList>
    </citation>
    <scope>NUCLEOTIDE SEQUENCE [LARGE SCALE GENOMIC DNA]</scope>
    <source>
        <strain evidence="2 3">CBS 309.79</strain>
    </source>
</reference>
<protein>
    <recommendedName>
        <fullName evidence="1">Fungal-type protein kinase domain-containing protein</fullName>
    </recommendedName>
</protein>
<dbReference type="PANTHER" id="PTHR38248:SF2">
    <property type="entry name" value="FUNK1 11"/>
    <property type="match status" value="1"/>
</dbReference>
<evidence type="ECO:0000259" key="1">
    <source>
        <dbReference type="Pfam" id="PF17667"/>
    </source>
</evidence>
<dbReference type="PANTHER" id="PTHR38248">
    <property type="entry name" value="FUNK1 6"/>
    <property type="match status" value="1"/>
</dbReference>
<dbReference type="InterPro" id="IPR040976">
    <property type="entry name" value="Pkinase_fungal"/>
</dbReference>
<proteinExistence type="predicted"/>
<accession>A0A5C3QRC9</accession>
<gene>
    <name evidence="2" type="ORF">BDV98DRAFT_549581</name>
</gene>
<dbReference type="AlphaFoldDB" id="A0A5C3QRC9"/>
<evidence type="ECO:0000313" key="3">
    <source>
        <dbReference type="Proteomes" id="UP000305067"/>
    </source>
</evidence>
<organism evidence="2 3">
    <name type="scientific">Pterulicium gracile</name>
    <dbReference type="NCBI Taxonomy" id="1884261"/>
    <lineage>
        <taxon>Eukaryota</taxon>
        <taxon>Fungi</taxon>
        <taxon>Dikarya</taxon>
        <taxon>Basidiomycota</taxon>
        <taxon>Agaricomycotina</taxon>
        <taxon>Agaricomycetes</taxon>
        <taxon>Agaricomycetidae</taxon>
        <taxon>Agaricales</taxon>
        <taxon>Pleurotineae</taxon>
        <taxon>Pterulaceae</taxon>
        <taxon>Pterulicium</taxon>
    </lineage>
</organism>
<dbReference type="Proteomes" id="UP000305067">
    <property type="component" value="Unassembled WGS sequence"/>
</dbReference>
<dbReference type="EMBL" id="ML178827">
    <property type="protein sequence ID" value="TFL00914.1"/>
    <property type="molecule type" value="Genomic_DNA"/>
</dbReference>
<name>A0A5C3QRC9_9AGAR</name>
<evidence type="ECO:0000313" key="2">
    <source>
        <dbReference type="EMBL" id="TFL00914.1"/>
    </source>
</evidence>
<feature type="domain" description="Fungal-type protein kinase" evidence="1">
    <location>
        <begin position="4"/>
        <end position="224"/>
    </location>
</feature>
<dbReference type="Pfam" id="PF17667">
    <property type="entry name" value="Pkinase_fungal"/>
    <property type="match status" value="1"/>
</dbReference>